<protein>
    <recommendedName>
        <fullName evidence="4">Cell division protein FtsQ</fullName>
    </recommendedName>
</protein>
<proteinExistence type="predicted"/>
<dbReference type="RefSeq" id="WP_116849379.1">
    <property type="nucleotide sequence ID" value="NZ_QTJU01000011.1"/>
</dbReference>
<evidence type="ECO:0008006" key="4">
    <source>
        <dbReference type="Google" id="ProtNLM"/>
    </source>
</evidence>
<name>A0A3E1NEH6_9BACT</name>
<organism evidence="2 3">
    <name type="scientific">Deminuibacter soli</name>
    <dbReference type="NCBI Taxonomy" id="2291815"/>
    <lineage>
        <taxon>Bacteria</taxon>
        <taxon>Pseudomonadati</taxon>
        <taxon>Bacteroidota</taxon>
        <taxon>Chitinophagia</taxon>
        <taxon>Chitinophagales</taxon>
        <taxon>Chitinophagaceae</taxon>
        <taxon>Deminuibacter</taxon>
    </lineage>
</organism>
<dbReference type="Proteomes" id="UP000261284">
    <property type="component" value="Unassembled WGS sequence"/>
</dbReference>
<gene>
    <name evidence="2" type="ORF">DXN05_21640</name>
</gene>
<reference evidence="2 3" key="1">
    <citation type="submission" date="2018-08" db="EMBL/GenBank/DDBJ databases">
        <title>Chitinophagaceae sp. K23C18032701, a novel bacterium isolated from forest soil.</title>
        <authorList>
            <person name="Wang C."/>
        </authorList>
    </citation>
    <scope>NUCLEOTIDE SEQUENCE [LARGE SCALE GENOMIC DNA]</scope>
    <source>
        <strain evidence="2 3">K23C18032701</strain>
    </source>
</reference>
<dbReference type="OrthoDB" id="1466667at2"/>
<dbReference type="AlphaFoldDB" id="A0A3E1NEH6"/>
<dbReference type="GO" id="GO:0051301">
    <property type="term" value="P:cell division"/>
    <property type="evidence" value="ECO:0007669"/>
    <property type="project" value="UniProtKB-KW"/>
</dbReference>
<feature type="region of interest" description="Disordered" evidence="1">
    <location>
        <begin position="300"/>
        <end position="359"/>
    </location>
</feature>
<evidence type="ECO:0000313" key="2">
    <source>
        <dbReference type="EMBL" id="RFM26201.1"/>
    </source>
</evidence>
<feature type="compositionally biased region" description="Low complexity" evidence="1">
    <location>
        <begin position="316"/>
        <end position="340"/>
    </location>
</feature>
<keyword evidence="3" id="KW-1185">Reference proteome</keyword>
<dbReference type="EMBL" id="QTJU01000011">
    <property type="protein sequence ID" value="RFM26201.1"/>
    <property type="molecule type" value="Genomic_DNA"/>
</dbReference>
<evidence type="ECO:0000256" key="1">
    <source>
        <dbReference type="SAM" id="MobiDB-lite"/>
    </source>
</evidence>
<accession>A0A3E1NEH6</accession>
<sequence>MWKKRIQFIAWCTLGAGILVLLVMAMRKKDEAQCTDIKIEIEGAQDHVFVDEKDVLDVLKRNGAAVKAPLAGIPLRRLETILEKDAWIKEANLFFDNNHVLQVKIEEREPLARVFTKQGNSFYIDSSGKRLPLSDKLSARVPVFTSFPSERVHLSGPDSAVLQDVRHIADFIARDSFWVEQVSQIDITSQHTYEMTPVLGNQVIMLGDASDLEGKFGRLLSFYKQVWTKTGFEKYEKIDVQYSGQVVAVKKGTAKQVIDSARAMEVLTNGMAQVNSMLGDTSGVRKLAAQATLAKAVKDTAHTAAAAPPKPPAVRPKPGAATAAGNKHPAAAAKPPAGTAVHGGAPKPRAVMPARKNKR</sequence>
<evidence type="ECO:0000313" key="3">
    <source>
        <dbReference type="Proteomes" id="UP000261284"/>
    </source>
</evidence>
<comment type="caution">
    <text evidence="2">The sequence shown here is derived from an EMBL/GenBank/DDBJ whole genome shotgun (WGS) entry which is preliminary data.</text>
</comment>